<evidence type="ECO:0000256" key="7">
    <source>
        <dbReference type="ARBA" id="ARBA00023065"/>
    </source>
</evidence>
<dbReference type="InterPro" id="IPR001429">
    <property type="entry name" value="P2X_purnocptor"/>
</dbReference>
<evidence type="ECO:0000256" key="9">
    <source>
        <dbReference type="ARBA" id="ARBA00023157"/>
    </source>
</evidence>
<proteinExistence type="inferred from homology"/>
<organism evidence="15 16">
    <name type="scientific">Coilia grayii</name>
    <name type="common">Gray's grenadier anchovy</name>
    <dbReference type="NCBI Taxonomy" id="363190"/>
    <lineage>
        <taxon>Eukaryota</taxon>
        <taxon>Metazoa</taxon>
        <taxon>Chordata</taxon>
        <taxon>Craniata</taxon>
        <taxon>Vertebrata</taxon>
        <taxon>Euteleostomi</taxon>
        <taxon>Actinopterygii</taxon>
        <taxon>Neopterygii</taxon>
        <taxon>Teleostei</taxon>
        <taxon>Clupei</taxon>
        <taxon>Clupeiformes</taxon>
        <taxon>Clupeoidei</taxon>
        <taxon>Engraulidae</taxon>
        <taxon>Coilinae</taxon>
        <taxon>Coilia</taxon>
    </lineage>
</organism>
<keyword evidence="12 14" id="KW-0407">Ion channel</keyword>
<dbReference type="PANTHER" id="PTHR10125:SF12">
    <property type="entry name" value="P2X PURINOCEPTOR 5"/>
    <property type="match status" value="1"/>
</dbReference>
<keyword evidence="14" id="KW-0675">Receptor</keyword>
<keyword evidence="4" id="KW-1003">Cell membrane</keyword>
<comment type="subcellular location">
    <subcellularLocation>
        <location evidence="1">Cell membrane</location>
        <topology evidence="1">Multi-pass membrane protein</topology>
    </subcellularLocation>
    <subcellularLocation>
        <location evidence="14">Membrane</location>
        <topology evidence="14">Multi-pass membrane protein</topology>
    </subcellularLocation>
</comment>
<dbReference type="FunFam" id="1.10.287.940:FF:000005">
    <property type="entry name" value="P2X purinoceptor"/>
    <property type="match status" value="1"/>
</dbReference>
<dbReference type="PANTHER" id="PTHR10125">
    <property type="entry name" value="P2X PURINOCEPTOR"/>
    <property type="match status" value="1"/>
</dbReference>
<accession>A0ABD1K9E2</accession>
<dbReference type="GO" id="GO:0007165">
    <property type="term" value="P:signal transduction"/>
    <property type="evidence" value="ECO:0007669"/>
    <property type="project" value="UniProtKB-ARBA"/>
</dbReference>
<feature type="transmembrane region" description="Helical" evidence="14">
    <location>
        <begin position="118"/>
        <end position="137"/>
    </location>
</feature>
<evidence type="ECO:0000256" key="8">
    <source>
        <dbReference type="ARBA" id="ARBA00023136"/>
    </source>
</evidence>
<keyword evidence="3 14" id="KW-0813">Transport</keyword>
<dbReference type="InterPro" id="IPR053792">
    <property type="entry name" value="P2X_RECEPTOR_CS"/>
</dbReference>
<evidence type="ECO:0000256" key="1">
    <source>
        <dbReference type="ARBA" id="ARBA00004651"/>
    </source>
</evidence>
<comment type="caution">
    <text evidence="15">The sequence shown here is derived from an EMBL/GenBank/DDBJ whole genome shotgun (WGS) entry which is preliminary data.</text>
</comment>
<dbReference type="GO" id="GO:0034220">
    <property type="term" value="P:monoatomic ion transmembrane transport"/>
    <property type="evidence" value="ECO:0007669"/>
    <property type="project" value="UniProtKB-KW"/>
</dbReference>
<protein>
    <recommendedName>
        <fullName evidence="14">P2X purinoceptor</fullName>
    </recommendedName>
</protein>
<dbReference type="GO" id="GO:0015267">
    <property type="term" value="F:channel activity"/>
    <property type="evidence" value="ECO:0007669"/>
    <property type="project" value="UniProtKB-ARBA"/>
</dbReference>
<evidence type="ECO:0000256" key="3">
    <source>
        <dbReference type="ARBA" id="ARBA00022448"/>
    </source>
</evidence>
<dbReference type="InterPro" id="IPR027309">
    <property type="entry name" value="P2X_extracellular_dom_sf"/>
</dbReference>
<sequence>MVPVSSLNRKSMLHLTQYLLSQRRQKNGNIAFMCWLIRQQQSAQVAFGHPFIVFKYEIFFQKAEVPMSLCLPVSLRVFGSSSRHISSYQMSPCKTLFLAAFDYKTVKYVIAENKKVGILYRVIQLSILGYLIGWVFVMKKGYQATEESIQSSVMTKVKGVVLTNSTDTGLSLWGPEDYVIPPYGEDSLFITTNFIETPNQKLSHCAESITVPDGHCHVNDDCLPGKAVTAGHGIKTGQCLKKDGNSSGTCEIYGWCPIERTQRSHVPLLGKAENFTIYMKNSIRFPRFSFFKSNVLETNNASYLKKCRYDESVHPYCPIFRLGDIITRTGHKFQDMAQSGGAIGILINWDCDLDRDSSQCQPRYSFTRLDVNTSVSSITSGYNFRYVRYYKNATGHTYRTLFKVYGIRFDIMVHGKAGKFNIIPIMINIASGFALMGAGSFLCDLVLLYIMKQRIYYRKRKFESVKKTDVERYCPLLLFSLHLMQQWLQITGFEQVPGLGPATN</sequence>
<dbReference type="NCBIfam" id="TIGR00863">
    <property type="entry name" value="P2X"/>
    <property type="match status" value="1"/>
</dbReference>
<keyword evidence="9" id="KW-1015">Disulfide bond</keyword>
<name>A0ABD1K9E2_9TELE</name>
<dbReference type="InterPro" id="IPR059116">
    <property type="entry name" value="P2X_receptor"/>
</dbReference>
<comment type="function">
    <text evidence="14">Receptor for ATP that acts as a ligand-gated ion channel.</text>
</comment>
<evidence type="ECO:0000256" key="2">
    <source>
        <dbReference type="ARBA" id="ARBA00009848"/>
    </source>
</evidence>
<evidence type="ECO:0000313" key="16">
    <source>
        <dbReference type="Proteomes" id="UP001591681"/>
    </source>
</evidence>
<dbReference type="AlphaFoldDB" id="A0ABD1K9E2"/>
<dbReference type="PROSITE" id="PS01212">
    <property type="entry name" value="P2X_RECEPTOR"/>
    <property type="match status" value="1"/>
</dbReference>
<comment type="similarity">
    <text evidence="2 14">Belongs to the P2X receptor family.</text>
</comment>
<dbReference type="Proteomes" id="UP001591681">
    <property type="component" value="Unassembled WGS sequence"/>
</dbReference>
<evidence type="ECO:0000256" key="13">
    <source>
        <dbReference type="ARBA" id="ARBA00036634"/>
    </source>
</evidence>
<keyword evidence="16" id="KW-1185">Reference proteome</keyword>
<keyword evidence="6 14" id="KW-1133">Transmembrane helix</keyword>
<evidence type="ECO:0000256" key="5">
    <source>
        <dbReference type="ARBA" id="ARBA00022692"/>
    </source>
</evidence>
<reference evidence="15 16" key="1">
    <citation type="submission" date="2024-09" db="EMBL/GenBank/DDBJ databases">
        <title>A chromosome-level genome assembly of Gray's grenadier anchovy, Coilia grayii.</title>
        <authorList>
            <person name="Fu Z."/>
        </authorList>
    </citation>
    <scope>NUCLEOTIDE SEQUENCE [LARGE SCALE GENOMIC DNA]</scope>
    <source>
        <strain evidence="15">G4</strain>
        <tissue evidence="15">Muscle</tissue>
    </source>
</reference>
<evidence type="ECO:0000256" key="14">
    <source>
        <dbReference type="RuleBase" id="RU000681"/>
    </source>
</evidence>
<dbReference type="EMBL" id="JBHFQA010000007">
    <property type="protein sequence ID" value="KAL2095775.1"/>
    <property type="molecule type" value="Genomic_DNA"/>
</dbReference>
<evidence type="ECO:0000313" key="15">
    <source>
        <dbReference type="EMBL" id="KAL2095775.1"/>
    </source>
</evidence>
<keyword evidence="11" id="KW-1071">Ligand-gated ion channel</keyword>
<evidence type="ECO:0000256" key="6">
    <source>
        <dbReference type="ARBA" id="ARBA00022989"/>
    </source>
</evidence>
<dbReference type="FunFam" id="2.60.490.10:FF:000001">
    <property type="entry name" value="P2X purinoceptor"/>
    <property type="match status" value="1"/>
</dbReference>
<dbReference type="PRINTS" id="PR01307">
    <property type="entry name" value="P2XRECEPTOR"/>
</dbReference>
<keyword evidence="5 14" id="KW-0812">Transmembrane</keyword>
<evidence type="ECO:0000256" key="4">
    <source>
        <dbReference type="ARBA" id="ARBA00022475"/>
    </source>
</evidence>
<keyword evidence="7 14" id="KW-0406">Ion transport</keyword>
<evidence type="ECO:0000256" key="11">
    <source>
        <dbReference type="ARBA" id="ARBA00023286"/>
    </source>
</evidence>
<dbReference type="GO" id="GO:0005886">
    <property type="term" value="C:plasma membrane"/>
    <property type="evidence" value="ECO:0007669"/>
    <property type="project" value="UniProtKB-SubCell"/>
</dbReference>
<evidence type="ECO:0000256" key="12">
    <source>
        <dbReference type="ARBA" id="ARBA00023303"/>
    </source>
</evidence>
<dbReference type="Gene3D" id="1.10.287.940">
    <property type="entry name" value="atp-gated p2x4 ion channel"/>
    <property type="match status" value="1"/>
</dbReference>
<keyword evidence="8 14" id="KW-0472">Membrane</keyword>
<feature type="transmembrane region" description="Helical" evidence="14">
    <location>
        <begin position="429"/>
        <end position="451"/>
    </location>
</feature>
<gene>
    <name evidence="15" type="ORF">ACEWY4_007923</name>
</gene>
<keyword evidence="10" id="KW-0325">Glycoprotein</keyword>
<evidence type="ECO:0000256" key="10">
    <source>
        <dbReference type="ARBA" id="ARBA00023180"/>
    </source>
</evidence>
<dbReference type="Gene3D" id="2.60.490.10">
    <property type="entry name" value="atp-gated p2x4 ion channel domain"/>
    <property type="match status" value="1"/>
</dbReference>
<comment type="catalytic activity">
    <reaction evidence="13">
        <text>Ca(2+)(in) = Ca(2+)(out)</text>
        <dbReference type="Rhea" id="RHEA:29671"/>
        <dbReference type="ChEBI" id="CHEBI:29108"/>
    </reaction>
</comment>
<dbReference type="Pfam" id="PF00864">
    <property type="entry name" value="P2X_receptor"/>
    <property type="match status" value="1"/>
</dbReference>